<keyword evidence="1" id="KW-0472">Membrane</keyword>
<comment type="caution">
    <text evidence="2">The sequence shown here is derived from an EMBL/GenBank/DDBJ whole genome shotgun (WGS) entry which is preliminary data.</text>
</comment>
<keyword evidence="1" id="KW-1133">Transmembrane helix</keyword>
<dbReference type="OrthoDB" id="8779870at2"/>
<organism evidence="2 3">
    <name type="scientific">Sapientia aquatica</name>
    <dbReference type="NCBI Taxonomy" id="1549640"/>
    <lineage>
        <taxon>Bacteria</taxon>
        <taxon>Pseudomonadati</taxon>
        <taxon>Pseudomonadota</taxon>
        <taxon>Betaproteobacteria</taxon>
        <taxon>Burkholderiales</taxon>
        <taxon>Oxalobacteraceae</taxon>
        <taxon>Sapientia</taxon>
    </lineage>
</organism>
<dbReference type="AlphaFoldDB" id="A0A4R5W4S7"/>
<evidence type="ECO:0000256" key="1">
    <source>
        <dbReference type="SAM" id="Phobius"/>
    </source>
</evidence>
<dbReference type="Proteomes" id="UP000294829">
    <property type="component" value="Unassembled WGS sequence"/>
</dbReference>
<keyword evidence="3" id="KW-1185">Reference proteome</keyword>
<protein>
    <submittedName>
        <fullName evidence="2">Uncharacterized protein</fullName>
    </submittedName>
</protein>
<feature type="transmembrane region" description="Helical" evidence="1">
    <location>
        <begin position="6"/>
        <end position="22"/>
    </location>
</feature>
<keyword evidence="1" id="KW-0812">Transmembrane</keyword>
<dbReference type="RefSeq" id="WP_133324329.1">
    <property type="nucleotide sequence ID" value="NZ_SMYL01000001.1"/>
</dbReference>
<evidence type="ECO:0000313" key="3">
    <source>
        <dbReference type="Proteomes" id="UP000294829"/>
    </source>
</evidence>
<reference evidence="2 3" key="1">
    <citation type="submission" date="2019-03" db="EMBL/GenBank/DDBJ databases">
        <title>Sapientia aquatica gen. nov., sp. nov., isolated from a crater lake.</title>
        <authorList>
            <person name="Felfoldi T."/>
            <person name="Szabo A."/>
            <person name="Toth E."/>
            <person name="Schumann P."/>
            <person name="Keki Z."/>
            <person name="Marialigeti K."/>
            <person name="Mathe I."/>
        </authorList>
    </citation>
    <scope>NUCLEOTIDE SEQUENCE [LARGE SCALE GENOMIC DNA]</scope>
    <source>
        <strain evidence="2 3">SA-152</strain>
    </source>
</reference>
<evidence type="ECO:0000313" key="2">
    <source>
        <dbReference type="EMBL" id="TDK68048.1"/>
    </source>
</evidence>
<accession>A0A4R5W4S7</accession>
<sequence length="87" mass="9833">MMSLINQISNGVMLVLCLWAVLDQRVRTGMLGTILFGLVGIAAFINICRPEQLLISEHAEVLLNAVQALLSIWFWLRWRHSHCKGSD</sequence>
<proteinExistence type="predicted"/>
<feature type="transmembrane region" description="Helical" evidence="1">
    <location>
        <begin position="59"/>
        <end position="76"/>
    </location>
</feature>
<gene>
    <name evidence="2" type="ORF">E2I14_00370</name>
</gene>
<name>A0A4R5W4S7_9BURK</name>
<feature type="transmembrane region" description="Helical" evidence="1">
    <location>
        <begin position="29"/>
        <end position="47"/>
    </location>
</feature>
<dbReference type="EMBL" id="SMYL01000001">
    <property type="protein sequence ID" value="TDK68048.1"/>
    <property type="molecule type" value="Genomic_DNA"/>
</dbReference>